<feature type="transmembrane region" description="Helical" evidence="1">
    <location>
        <begin position="54"/>
        <end position="78"/>
    </location>
</feature>
<accession>A0AAU7X6G0</accession>
<protein>
    <submittedName>
        <fullName evidence="2">ABC transporter permease subunit</fullName>
    </submittedName>
</protein>
<keyword evidence="1" id="KW-0472">Membrane</keyword>
<reference evidence="2" key="1">
    <citation type="submission" date="2024-06" db="EMBL/GenBank/DDBJ databases">
        <title>Methylostella associata gen. nov., sp. nov., a novel Ancalomicrobiaceae-affiliated facultatively methylotrophic bacteria that feed on methanotrophs of the genus Methylococcus.</title>
        <authorList>
            <person name="Saltykova V."/>
            <person name="Danilova O.V."/>
            <person name="Oshkin I.Y."/>
            <person name="Belova S.E."/>
            <person name="Pimenov N.V."/>
            <person name="Dedysh S.N."/>
        </authorList>
    </citation>
    <scope>NUCLEOTIDE SEQUENCE</scope>
    <source>
        <strain evidence="2">S20</strain>
    </source>
</reference>
<feature type="transmembrane region" description="Helical" evidence="1">
    <location>
        <begin position="173"/>
        <end position="190"/>
    </location>
</feature>
<name>A0AAU7X6G0_9HYPH</name>
<gene>
    <name evidence="2" type="ORF">ABS361_15110</name>
</gene>
<feature type="transmembrane region" description="Helical" evidence="1">
    <location>
        <begin position="23"/>
        <end position="42"/>
    </location>
</feature>
<evidence type="ECO:0000313" key="2">
    <source>
        <dbReference type="EMBL" id="XBY43415.1"/>
    </source>
</evidence>
<dbReference type="GO" id="GO:0005886">
    <property type="term" value="C:plasma membrane"/>
    <property type="evidence" value="ECO:0007669"/>
    <property type="project" value="UniProtKB-SubCell"/>
</dbReference>
<dbReference type="RefSeq" id="WP_407048514.1">
    <property type="nucleotide sequence ID" value="NZ_CP158568.1"/>
</dbReference>
<dbReference type="AlphaFoldDB" id="A0AAU7X6G0"/>
<feature type="transmembrane region" description="Helical" evidence="1">
    <location>
        <begin position="141"/>
        <end position="161"/>
    </location>
</feature>
<dbReference type="PANTHER" id="PTHR43471">
    <property type="entry name" value="ABC TRANSPORTER PERMEASE"/>
    <property type="match status" value="1"/>
</dbReference>
<dbReference type="KEGG" id="mflg:ABS361_15110"/>
<feature type="transmembrane region" description="Helical" evidence="1">
    <location>
        <begin position="112"/>
        <end position="135"/>
    </location>
</feature>
<organism evidence="2">
    <name type="scientific">Methyloraptor flagellatus</name>
    <dbReference type="NCBI Taxonomy" id="3162530"/>
    <lineage>
        <taxon>Bacteria</taxon>
        <taxon>Pseudomonadati</taxon>
        <taxon>Pseudomonadota</taxon>
        <taxon>Alphaproteobacteria</taxon>
        <taxon>Hyphomicrobiales</taxon>
        <taxon>Ancalomicrobiaceae</taxon>
        <taxon>Methyloraptor</taxon>
    </lineage>
</organism>
<keyword evidence="1" id="KW-0812">Transmembrane</keyword>
<keyword evidence="1" id="KW-1133">Transmembrane helix</keyword>
<feature type="transmembrane region" description="Helical" evidence="1">
    <location>
        <begin position="253"/>
        <end position="273"/>
    </location>
</feature>
<proteinExistence type="predicted"/>
<dbReference type="GO" id="GO:0140359">
    <property type="term" value="F:ABC-type transporter activity"/>
    <property type="evidence" value="ECO:0007669"/>
    <property type="project" value="InterPro"/>
</dbReference>
<dbReference type="Pfam" id="PF12679">
    <property type="entry name" value="ABC2_membrane_2"/>
    <property type="match status" value="1"/>
</dbReference>
<sequence>MSAFDRTASIVATELRLASRNSWILLATGVLGAFALALAFLGSGPSGALKADPLVLTAASLATLSVYLVPLIALLLTYDTVAGEIERGTLALTLATPVSRAELLGAKFIGQLLVVTFAIAIGYGVAAAAVVAVHGVSDAGLTAWGVLGGTAILLGAVFIAIGTAISAASRQTGTAAAISVAVWLVVVVLYDLGLLAGLILDGGGTFAKVVFPYLVLANPGDAFRLFNLAMLSGVAPVAGIDGLAATLPFSPFAALGALGLWLAAALGLAHLVFRRTTP</sequence>
<evidence type="ECO:0000256" key="1">
    <source>
        <dbReference type="SAM" id="Phobius"/>
    </source>
</evidence>
<dbReference type="PANTHER" id="PTHR43471:SF1">
    <property type="entry name" value="ABC TRANSPORTER PERMEASE PROTEIN NOSY-RELATED"/>
    <property type="match status" value="1"/>
</dbReference>
<dbReference type="EMBL" id="CP158568">
    <property type="protein sequence ID" value="XBY43415.1"/>
    <property type="molecule type" value="Genomic_DNA"/>
</dbReference>